<organism evidence="5 7">
    <name type="scientific">Enterococcus silesiacus</name>
    <dbReference type="NCBI Taxonomy" id="332949"/>
    <lineage>
        <taxon>Bacteria</taxon>
        <taxon>Bacillati</taxon>
        <taxon>Bacillota</taxon>
        <taxon>Bacilli</taxon>
        <taxon>Lactobacillales</taxon>
        <taxon>Enterococcaceae</taxon>
        <taxon>Enterococcus</taxon>
    </lineage>
</organism>
<dbReference type="EMBL" id="JXLC01000022">
    <property type="protein sequence ID" value="OJG89714.1"/>
    <property type="molecule type" value="Genomic_DNA"/>
</dbReference>
<protein>
    <recommendedName>
        <fullName evidence="3">MucBP domain-containing protein</fullName>
    </recommendedName>
</protein>
<evidence type="ECO:0000313" key="4">
    <source>
        <dbReference type="EMBL" id="ALS02731.1"/>
    </source>
</evidence>
<dbReference type="InterPro" id="IPR009459">
    <property type="entry name" value="MucBP_dom"/>
</dbReference>
<evidence type="ECO:0000256" key="2">
    <source>
        <dbReference type="SAM" id="SignalP"/>
    </source>
</evidence>
<accession>A0A0S3KEL8</accession>
<evidence type="ECO:0000313" key="6">
    <source>
        <dbReference type="Proteomes" id="UP000065511"/>
    </source>
</evidence>
<dbReference type="Gene3D" id="3.10.20.320">
    <property type="entry name" value="Putative peptidoglycan bound protein (lpxtg motif)"/>
    <property type="match status" value="1"/>
</dbReference>
<reference evidence="5 7" key="1">
    <citation type="submission" date="2014-12" db="EMBL/GenBank/DDBJ databases">
        <title>Draft genome sequences of 29 type strains of Enterococci.</title>
        <authorList>
            <person name="Zhong Z."/>
            <person name="Sun Z."/>
            <person name="Liu W."/>
            <person name="Zhang W."/>
            <person name="Zhang H."/>
        </authorList>
    </citation>
    <scope>NUCLEOTIDE SEQUENCE [LARGE SCALE GENOMIC DNA]</scope>
    <source>
        <strain evidence="5 7">DSM 22801</strain>
    </source>
</reference>
<dbReference type="EMBL" id="CP013614">
    <property type="protein sequence ID" value="ALS02731.1"/>
    <property type="molecule type" value="Genomic_DNA"/>
</dbReference>
<dbReference type="Proteomes" id="UP000065511">
    <property type="component" value="Chromosome"/>
</dbReference>
<evidence type="ECO:0000313" key="5">
    <source>
        <dbReference type="EMBL" id="OJG89714.1"/>
    </source>
</evidence>
<dbReference type="Pfam" id="PF06458">
    <property type="entry name" value="MucBP"/>
    <property type="match status" value="3"/>
</dbReference>
<feature type="domain" description="MucBP" evidence="3">
    <location>
        <begin position="592"/>
        <end position="647"/>
    </location>
</feature>
<dbReference type="Proteomes" id="UP000183039">
    <property type="component" value="Unassembled WGS sequence"/>
</dbReference>
<sequence length="1057" mass="117856">MKKLLWSGLASSLLLISWGVFSNNNSIKAKEEPVKETSVVKDESEKKIEKESPLKPESRFAWGAKPSSPLATFGPTRPDLYKSLDPGVATSLPNKYSFQPKITTLTELYRKKPGRAKELIKPGSWPPYDSLKQTEVGYYLLGTHMGIKNGRWIDLKLEYVDIGPVKSTTETISVGTQRTLAPGLGTVHLAFAVASSKTTEPIFRLSFIDHESGEPVKMDSGHVTFNDIDYTEWMKVKPTGSGQFDYISARSDNGILTDTANFTSEQVTMISPENSNVFDDDFTRYFTIGYSNVDSLDIQYYTGGTGINISQVEVPEAMFELETPSLVSDVDGNLEDEIITTSLIQPIPYRSSLGNLLALTFEGTIDDSLTFSNSDIQIYNRDDQNISTNFIIVKDSKNPQRFTVVAKPEYTDTLVDKTEQLRVDVKTTLNKTSNAYKKYQNNATGQLTIPFQMKLKYSNAGGVDSGVMKEVPSNIAFGHINLKKATIHYKNEAGKSLQASQTKLGFLGEKINFSAAIIEGYNLKMPQLVDREVTFSNTEQNVEYVYEKIAPEVTLEQSVDKAKAQPGETLHYKINVGSAQEAAKDLGSSIISIEYYNDQGQKISTDSIHEWKKGTSYDFSEIPAIEGFDNSGVTVSSNATGTVTGEDIVIKLNEFKATTDSLVQKKVRYVDENDQSISVDEIYLGRDKYLPNYSVKAKVIPGYALSDGIESYPVIFNETSPAEYVFRYHSTRNYRSLNITELLDMNLENPTNFTWKTKDNVEIPNASVTYDQISRNITAIPPAEGIAYNHESTIEFDATIVSTPVGDLINQIVNLKADYLVDGTVDISTDPPTKTQIVSESQVIVTFRDDGTPSTKIAKDIIFTQEIGTEINLAQEKEIQDTIETLKKKYVLLEPLPSEIVEVTDEVQTIIYKFSGRLFIESFPLNLTFGDKYLSKSFIKEEQPMYDAPLIIGDNRHKKTPWTLTVTLEKPLTSEESPSEVLPRALWYKTSKDTKIMLYEGEAQPIETGAASPLGEYNISKNWDANTTGLQLNVYSNEVIQKGDYKATILWQVSATP</sequence>
<dbReference type="KEGG" id="ess:ATZ33_15505"/>
<name>A0A0S3KEL8_9ENTE</name>
<feature type="signal peptide" evidence="2">
    <location>
        <begin position="1"/>
        <end position="22"/>
    </location>
</feature>
<keyword evidence="2" id="KW-0732">Signal</keyword>
<feature type="domain" description="MucBP" evidence="3">
    <location>
        <begin position="667"/>
        <end position="707"/>
    </location>
</feature>
<gene>
    <name evidence="4" type="ORF">ATZ33_15505</name>
    <name evidence="5" type="ORF">RV15_GL001555</name>
</gene>
<evidence type="ECO:0000256" key="1">
    <source>
        <dbReference type="ARBA" id="ARBA00022737"/>
    </source>
</evidence>
<keyword evidence="1" id="KW-0677">Repeat</keyword>
<dbReference type="RefSeq" id="WP_071878569.1">
    <property type="nucleotide sequence ID" value="NZ_JXLC01000022.1"/>
</dbReference>
<dbReference type="AlphaFoldDB" id="A0A0S3KEL8"/>
<feature type="chain" id="PRO_5044546847" description="MucBP domain-containing protein" evidence="2">
    <location>
        <begin position="23"/>
        <end position="1057"/>
    </location>
</feature>
<evidence type="ECO:0000313" key="7">
    <source>
        <dbReference type="Proteomes" id="UP000183039"/>
    </source>
</evidence>
<dbReference type="OrthoDB" id="2193809at2"/>
<keyword evidence="6" id="KW-1185">Reference proteome</keyword>
<reference evidence="4 6" key="2">
    <citation type="submission" date="2015-12" db="EMBL/GenBank/DDBJ databases">
        <authorList>
            <person name="Lauer A."/>
            <person name="Humrighouse B."/>
            <person name="Loparev V."/>
            <person name="Shewmaker P.L."/>
            <person name="Whitney A.M."/>
            <person name="McLaughlin R.W."/>
        </authorList>
    </citation>
    <scope>NUCLEOTIDE SEQUENCE [LARGE SCALE GENOMIC DNA]</scope>
    <source>
        <strain evidence="4 6">LMG 23085</strain>
    </source>
</reference>
<proteinExistence type="predicted"/>
<feature type="domain" description="MucBP" evidence="3">
    <location>
        <begin position="486"/>
        <end position="547"/>
    </location>
</feature>
<evidence type="ECO:0000259" key="3">
    <source>
        <dbReference type="Pfam" id="PF06458"/>
    </source>
</evidence>